<evidence type="ECO:0000313" key="6">
    <source>
        <dbReference type="Proteomes" id="UP000324336"/>
    </source>
</evidence>
<dbReference type="EMBL" id="SAYA01000023">
    <property type="protein sequence ID" value="TXJ23857.1"/>
    <property type="molecule type" value="Genomic_DNA"/>
</dbReference>
<accession>A0AB38PWW1</accession>
<dbReference type="AlphaFoldDB" id="A0AB38PWW1"/>
<evidence type="ECO:0000256" key="3">
    <source>
        <dbReference type="ARBA" id="ARBA00012733"/>
    </source>
</evidence>
<dbReference type="GO" id="GO:0004308">
    <property type="term" value="F:exo-alpha-sialidase activity"/>
    <property type="evidence" value="ECO:0007669"/>
    <property type="project" value="UniProtKB-EC"/>
</dbReference>
<evidence type="ECO:0000256" key="1">
    <source>
        <dbReference type="ARBA" id="ARBA00000427"/>
    </source>
</evidence>
<dbReference type="CDD" id="cd15482">
    <property type="entry name" value="Sialidase_non-viral"/>
    <property type="match status" value="1"/>
</dbReference>
<dbReference type="InterPro" id="IPR026856">
    <property type="entry name" value="Sialidase_fam"/>
</dbReference>
<evidence type="ECO:0000259" key="4">
    <source>
        <dbReference type="Pfam" id="PF13088"/>
    </source>
</evidence>
<dbReference type="InterPro" id="IPR011040">
    <property type="entry name" value="Sialidase"/>
</dbReference>
<dbReference type="Proteomes" id="UP000324336">
    <property type="component" value="Unassembled WGS sequence"/>
</dbReference>
<dbReference type="PANTHER" id="PTHR10628:SF30">
    <property type="entry name" value="EXO-ALPHA-SIALIDASE"/>
    <property type="match status" value="1"/>
</dbReference>
<evidence type="ECO:0000256" key="2">
    <source>
        <dbReference type="ARBA" id="ARBA00009348"/>
    </source>
</evidence>
<dbReference type="SUPFAM" id="SSF50939">
    <property type="entry name" value="Sialidases"/>
    <property type="match status" value="1"/>
</dbReference>
<name>A0AB38PWW1_9SPIR</name>
<dbReference type="Pfam" id="PF13088">
    <property type="entry name" value="BNR_2"/>
    <property type="match status" value="1"/>
</dbReference>
<protein>
    <recommendedName>
        <fullName evidence="3">exo-alpha-sialidase</fullName>
        <ecNumber evidence="3">3.2.1.18</ecNumber>
    </recommendedName>
</protein>
<dbReference type="GO" id="GO:0016020">
    <property type="term" value="C:membrane"/>
    <property type="evidence" value="ECO:0007669"/>
    <property type="project" value="TreeGrafter"/>
</dbReference>
<dbReference type="InterPro" id="IPR036278">
    <property type="entry name" value="Sialidase_sf"/>
</dbReference>
<comment type="catalytic activity">
    <reaction evidence="1">
        <text>Hydrolysis of alpha-(2-&gt;3)-, alpha-(2-&gt;6)-, alpha-(2-&gt;8)- glycosidic linkages of terminal sialic acid residues in oligosaccharides, glycoproteins, glycolipids, colominic acid and synthetic substrates.</text>
        <dbReference type="EC" id="3.2.1.18"/>
    </reaction>
</comment>
<feature type="domain" description="Sialidase" evidence="4">
    <location>
        <begin position="144"/>
        <end position="313"/>
    </location>
</feature>
<dbReference type="Gene3D" id="2.120.10.10">
    <property type="match status" value="1"/>
</dbReference>
<dbReference type="EC" id="3.2.1.18" evidence="3"/>
<dbReference type="GO" id="GO:0009313">
    <property type="term" value="P:oligosaccharide catabolic process"/>
    <property type="evidence" value="ECO:0007669"/>
    <property type="project" value="TreeGrafter"/>
</dbReference>
<comment type="similarity">
    <text evidence="2">Belongs to the glycosyl hydrolase 33 family.</text>
</comment>
<proteinExistence type="inferred from homology"/>
<reference evidence="5 6" key="1">
    <citation type="journal article" date="1992" name="Lakartidningen">
        <title>[Penicillin V and not amoxicillin is the first choice preparation in acute otitis].</title>
        <authorList>
            <person name="Kamme C."/>
            <person name="Lundgren K."/>
            <person name="Prellner K."/>
        </authorList>
    </citation>
    <scope>NUCLEOTIDE SEQUENCE [LARGE SCALE GENOMIC DNA]</scope>
    <source>
        <strain evidence="5 6">PC4597II</strain>
    </source>
</reference>
<organism evidence="5 6">
    <name type="scientific">Brachyspira aalborgi</name>
    <dbReference type="NCBI Taxonomy" id="29522"/>
    <lineage>
        <taxon>Bacteria</taxon>
        <taxon>Pseudomonadati</taxon>
        <taxon>Spirochaetota</taxon>
        <taxon>Spirochaetia</taxon>
        <taxon>Brachyspirales</taxon>
        <taxon>Brachyspiraceae</taxon>
        <taxon>Brachyspira</taxon>
    </lineage>
</organism>
<comment type="caution">
    <text evidence="5">The sequence shown here is derived from an EMBL/GenBank/DDBJ whole genome shotgun (WGS) entry which is preliminary data.</text>
</comment>
<gene>
    <name evidence="5" type="ORF">EPJ73_08290</name>
</gene>
<evidence type="ECO:0000313" key="5">
    <source>
        <dbReference type="EMBL" id="TXJ23857.1"/>
    </source>
</evidence>
<dbReference type="PANTHER" id="PTHR10628">
    <property type="entry name" value="SIALIDASE"/>
    <property type="match status" value="1"/>
</dbReference>
<sequence>MLFIKKINFMEEIMSQKTTKRVFTRKSKLFLILVGMILVLSCKNPLGDESGGSGGAGGGGGSGGGETIGSNYILPKGSLSQEEQKKILDPNKNFKVLFERVSGGKYYRIPALIVSKNGVIIAANDIRHDSTADLGRGGNNAKIDVVVKLSYDLGATWTEAIQVGPGATKAADSYGDAFLLNCHNGDVILGAVTHGGFVGTPPGKTVLYRSKDDGKTWTLIHTLNVPTGASAGFAASGQALTLRHGQNKDKQRLFFNYAAKLSGTTQIGNIAMVSDDDGATWRQAGTTGAINNNDETKAFELSDGRVMLNHRQSVNVGGRLWSIAQTYDGNFTLQGKDPEVVDPGNNADLVRYEFNGLAIKENYALLIHANSPHKGTWFTARLNHHIKLTKNEFNNGKGNENGKYTYDKQLVNDGAKRYSGYPTITVLPDGSIATLTEETLINKQDEYNIVFRRFNLFWLSSGKEYVDYSKDTLFQTPN</sequence>
<dbReference type="GO" id="GO:0006689">
    <property type="term" value="P:ganglioside catabolic process"/>
    <property type="evidence" value="ECO:0007669"/>
    <property type="project" value="TreeGrafter"/>
</dbReference>
<dbReference type="GO" id="GO:0005737">
    <property type="term" value="C:cytoplasm"/>
    <property type="evidence" value="ECO:0007669"/>
    <property type="project" value="TreeGrafter"/>
</dbReference>